<reference evidence="7" key="1">
    <citation type="journal article" date="2019" name="Nat. Commun.">
        <title>Genome-wide association mapping of date palm fruit traits.</title>
        <authorList>
            <person name="Hazzouri K.M."/>
            <person name="Gros-Balthazard M."/>
            <person name="Flowers J.M."/>
            <person name="Copetti D."/>
            <person name="Lemansour A."/>
            <person name="Lebrun M."/>
            <person name="Masmoudi K."/>
            <person name="Ferrand S."/>
            <person name="Dhar M.I."/>
            <person name="Fresquez Z.A."/>
            <person name="Rosas U."/>
            <person name="Zhang J."/>
            <person name="Talag J."/>
            <person name="Lee S."/>
            <person name="Kudrna D."/>
            <person name="Powell R.F."/>
            <person name="Leitch I.J."/>
            <person name="Krueger R.R."/>
            <person name="Wing R.A."/>
            <person name="Amiri K.M.A."/>
            <person name="Purugganan M.D."/>
        </authorList>
    </citation>
    <scope>NUCLEOTIDE SEQUENCE [LARGE SCALE GENOMIC DNA]</scope>
    <source>
        <strain evidence="7">cv. Khalas</strain>
    </source>
</reference>
<keyword evidence="7" id="KW-1185">Reference proteome</keyword>
<organism evidence="7 8">
    <name type="scientific">Phoenix dactylifera</name>
    <name type="common">Date palm</name>
    <dbReference type="NCBI Taxonomy" id="42345"/>
    <lineage>
        <taxon>Eukaryota</taxon>
        <taxon>Viridiplantae</taxon>
        <taxon>Streptophyta</taxon>
        <taxon>Embryophyta</taxon>
        <taxon>Tracheophyta</taxon>
        <taxon>Spermatophyta</taxon>
        <taxon>Magnoliopsida</taxon>
        <taxon>Liliopsida</taxon>
        <taxon>Arecaceae</taxon>
        <taxon>Coryphoideae</taxon>
        <taxon>Phoeniceae</taxon>
        <taxon>Phoenix</taxon>
    </lineage>
</organism>
<protein>
    <submittedName>
        <fullName evidence="8">Transcription factor UPBEAT1</fullName>
    </submittedName>
</protein>
<evidence type="ECO:0000256" key="2">
    <source>
        <dbReference type="ARBA" id="ARBA00005510"/>
    </source>
</evidence>
<name>A0A8B7C4N2_PHODC</name>
<evidence type="ECO:0000313" key="7">
    <source>
        <dbReference type="Proteomes" id="UP000228380"/>
    </source>
</evidence>
<accession>A0A8B7C4N2</accession>
<keyword evidence="4" id="KW-0804">Transcription</keyword>
<evidence type="ECO:0000256" key="6">
    <source>
        <dbReference type="SAM" id="SignalP"/>
    </source>
</evidence>
<keyword evidence="3" id="KW-0805">Transcription regulation</keyword>
<evidence type="ECO:0000256" key="1">
    <source>
        <dbReference type="ARBA" id="ARBA00004123"/>
    </source>
</evidence>
<feature type="chain" id="PRO_5034797381" evidence="6">
    <location>
        <begin position="20"/>
        <end position="142"/>
    </location>
</feature>
<reference evidence="8" key="2">
    <citation type="submission" date="2025-08" db="UniProtKB">
        <authorList>
            <consortium name="RefSeq"/>
        </authorList>
    </citation>
    <scope>IDENTIFICATION</scope>
    <source>
        <tissue evidence="8">Young leaves</tissue>
    </source>
</reference>
<dbReference type="KEGG" id="pda:103708530"/>
<comment type="subcellular location">
    <subcellularLocation>
        <location evidence="1">Nucleus</location>
    </subcellularLocation>
</comment>
<keyword evidence="5" id="KW-0539">Nucleus</keyword>
<dbReference type="GO" id="GO:0005634">
    <property type="term" value="C:nucleus"/>
    <property type="evidence" value="ECO:0007669"/>
    <property type="project" value="UniProtKB-SubCell"/>
</dbReference>
<sequence length="142" mass="16059">MVASLHSLLLALNSNGMTARWVGANRLQTGSLLMKAMQRHALRRRKRMARTERIGGGTVAWARRQMIWKKKRVLLEGSRKPASCIERKIRKLQRLLPNGETSESMGLEGLLREAADYIMCLQMQVKVMQIMVTVLSPEDSGV</sequence>
<dbReference type="CDD" id="cd11444">
    <property type="entry name" value="bHLH_AtIBH1_like"/>
    <property type="match status" value="1"/>
</dbReference>
<dbReference type="SUPFAM" id="SSF47459">
    <property type="entry name" value="HLH, helix-loop-helix DNA-binding domain"/>
    <property type="match status" value="1"/>
</dbReference>
<dbReference type="InterPro" id="IPR044660">
    <property type="entry name" value="IBH1-like"/>
</dbReference>
<gene>
    <name evidence="8" type="primary">LOC103708530</name>
</gene>
<dbReference type="PANTHER" id="PTHR33124:SF39">
    <property type="entry name" value="TRANSCRIPTION FACTOR UPBEAT1"/>
    <property type="match status" value="1"/>
</dbReference>
<dbReference type="PANTHER" id="PTHR33124">
    <property type="entry name" value="TRANSCRIPTION FACTOR IBH1-LIKE 1"/>
    <property type="match status" value="1"/>
</dbReference>
<dbReference type="GO" id="GO:0006355">
    <property type="term" value="P:regulation of DNA-templated transcription"/>
    <property type="evidence" value="ECO:0007669"/>
    <property type="project" value="InterPro"/>
</dbReference>
<dbReference type="AlphaFoldDB" id="A0A8B7C4N2"/>
<dbReference type="GO" id="GO:0000976">
    <property type="term" value="F:transcription cis-regulatory region binding"/>
    <property type="evidence" value="ECO:0007669"/>
    <property type="project" value="UniProtKB-ARBA"/>
</dbReference>
<proteinExistence type="inferred from homology"/>
<evidence type="ECO:0000256" key="5">
    <source>
        <dbReference type="ARBA" id="ARBA00023242"/>
    </source>
</evidence>
<evidence type="ECO:0000313" key="8">
    <source>
        <dbReference type="RefSeq" id="XP_008791711.1"/>
    </source>
</evidence>
<comment type="similarity">
    <text evidence="2">Belongs to the bHLH protein family.</text>
</comment>
<dbReference type="GO" id="GO:0046983">
    <property type="term" value="F:protein dimerization activity"/>
    <property type="evidence" value="ECO:0007669"/>
    <property type="project" value="InterPro"/>
</dbReference>
<keyword evidence="6" id="KW-0732">Signal</keyword>
<evidence type="ECO:0000256" key="4">
    <source>
        <dbReference type="ARBA" id="ARBA00023163"/>
    </source>
</evidence>
<evidence type="ECO:0000256" key="3">
    <source>
        <dbReference type="ARBA" id="ARBA00023015"/>
    </source>
</evidence>
<dbReference type="GeneID" id="103708530"/>
<dbReference type="OrthoDB" id="752225at2759"/>
<dbReference type="Proteomes" id="UP000228380">
    <property type="component" value="Chromosome 1"/>
</dbReference>
<dbReference type="InterPro" id="IPR044549">
    <property type="entry name" value="bHLH_AtIBH1-like"/>
</dbReference>
<feature type="signal peptide" evidence="6">
    <location>
        <begin position="1"/>
        <end position="19"/>
    </location>
</feature>
<dbReference type="InterPro" id="IPR036638">
    <property type="entry name" value="HLH_DNA-bd_sf"/>
</dbReference>
<dbReference type="RefSeq" id="XP_008791711.1">
    <property type="nucleotide sequence ID" value="XM_008793489.2"/>
</dbReference>